<reference evidence="3" key="1">
    <citation type="submission" date="2017-03" db="EMBL/GenBank/DDBJ databases">
        <authorList>
            <person name="Safronova V.I."/>
            <person name="Sazanova A.L."/>
            <person name="Chirak E.R."/>
        </authorList>
    </citation>
    <scope>NUCLEOTIDE SEQUENCE [LARGE SCALE GENOMIC DNA]</scope>
    <source>
        <strain evidence="3">Ach-343</strain>
    </source>
</reference>
<dbReference type="SUPFAM" id="SSF53756">
    <property type="entry name" value="UDP-Glycosyltransferase/glycogen phosphorylase"/>
    <property type="match status" value="1"/>
</dbReference>
<dbReference type="PANTHER" id="PTHR45947">
    <property type="entry name" value="SULFOQUINOVOSYL TRANSFERASE SQD2"/>
    <property type="match status" value="1"/>
</dbReference>
<dbReference type="InterPro" id="IPR028098">
    <property type="entry name" value="Glyco_trans_4-like_N"/>
</dbReference>
<keyword evidence="3" id="KW-1185">Reference proteome</keyword>
<dbReference type="InterPro" id="IPR050194">
    <property type="entry name" value="Glycosyltransferase_grp1"/>
</dbReference>
<gene>
    <name evidence="2" type="ORF">B5V02_23505</name>
</gene>
<dbReference type="AlphaFoldDB" id="A0A2W7C005"/>
<name>A0A2W7C005_9HYPH</name>
<dbReference type="OrthoDB" id="7281949at2"/>
<protein>
    <recommendedName>
        <fullName evidence="1">Glycosyltransferase subfamily 4-like N-terminal domain-containing protein</fullName>
    </recommendedName>
</protein>
<dbReference type="PANTHER" id="PTHR45947:SF3">
    <property type="entry name" value="SULFOQUINOVOSYL TRANSFERASE SQD2"/>
    <property type="match status" value="1"/>
</dbReference>
<dbReference type="GO" id="GO:0016757">
    <property type="term" value="F:glycosyltransferase activity"/>
    <property type="evidence" value="ECO:0007669"/>
    <property type="project" value="TreeGrafter"/>
</dbReference>
<evidence type="ECO:0000313" key="2">
    <source>
        <dbReference type="EMBL" id="PZV36174.1"/>
    </source>
</evidence>
<dbReference type="Pfam" id="PF13439">
    <property type="entry name" value="Glyco_transf_4"/>
    <property type="match status" value="1"/>
</dbReference>
<proteinExistence type="predicted"/>
<evidence type="ECO:0000259" key="1">
    <source>
        <dbReference type="Pfam" id="PF13439"/>
    </source>
</evidence>
<dbReference type="EMBL" id="MZXV01000051">
    <property type="protein sequence ID" value="PZV36174.1"/>
    <property type="molecule type" value="Genomic_DNA"/>
</dbReference>
<comment type="caution">
    <text evidence="2">The sequence shown here is derived from an EMBL/GenBank/DDBJ whole genome shotgun (WGS) entry which is preliminary data.</text>
</comment>
<dbReference type="Gene3D" id="3.40.50.2000">
    <property type="entry name" value="Glycogen Phosphorylase B"/>
    <property type="match status" value="1"/>
</dbReference>
<dbReference type="RefSeq" id="WP_111546501.1">
    <property type="nucleotide sequence ID" value="NZ_MZXV01000051.1"/>
</dbReference>
<evidence type="ECO:0000313" key="3">
    <source>
        <dbReference type="Proteomes" id="UP000248616"/>
    </source>
</evidence>
<dbReference type="Proteomes" id="UP000248616">
    <property type="component" value="Unassembled WGS sequence"/>
</dbReference>
<accession>A0A2W7C005</accession>
<sequence length="448" mass="49440">MRVLITNLFVSNNSGTEAVVELLADGLRRAGHQTMLLAPTLGDMADRMRQRGHHVVDRIAEIVEKPDIIHGQHLTPCLTALARFPDVPAVFSCHSASLEVEAPMLHPQIRRWIAVDEACKAKCLSRGVPADKLDLIYNAVDLQRFKPRLPLPSRPARGLLLTKHLAHQQAVREACSKSNIHLDELGPATGRFSYQLEKDLLEYDIVFATARMAIEAAAVGCSVVVCDARGFAGLLDTANMEAWRRMNLGVGLLTRPTTVENLMEAISRFDADDAAKVSAYFREVADVSHFVEEHLRVYNQAMQADTDATADERSLATACWIEEVGVSYAPRRWAAVVKEIHGWRTAPDQTALVELLRSSTKTLESNAASLMELGEQVKSIGPDIAKIGSILDVSASLDSVAQDSQARLHRLEEQLSGLSNFVNESKRLYNGVVPLFVRKMLLRARGRV</sequence>
<organism evidence="2 3">
    <name type="scientific">Mesorhizobium kowhaii</name>
    <dbReference type="NCBI Taxonomy" id="1300272"/>
    <lineage>
        <taxon>Bacteria</taxon>
        <taxon>Pseudomonadati</taxon>
        <taxon>Pseudomonadota</taxon>
        <taxon>Alphaproteobacteria</taxon>
        <taxon>Hyphomicrobiales</taxon>
        <taxon>Phyllobacteriaceae</taxon>
        <taxon>Mesorhizobium</taxon>
    </lineage>
</organism>
<feature type="domain" description="Glycosyltransferase subfamily 4-like N-terminal" evidence="1">
    <location>
        <begin position="14"/>
        <end position="144"/>
    </location>
</feature>